<dbReference type="EMBL" id="JAFLRD010000010">
    <property type="protein sequence ID" value="MBO0416563.1"/>
    <property type="molecule type" value="Genomic_DNA"/>
</dbReference>
<sequence length="152" mass="16615">MHCGNTVTPYDPDDSCVLINGKQELLKSFAERVSLVSDRLGIPPAGKNRQAALGNRFGVSQKAARKWLVGEGFPDTSITIKMAIEARVSYDWLMTGRAPMEVIDHPIAEDANETEPTAKTVAMAGYKLFEDGTIGYIQWGDAASLERALRSK</sequence>
<dbReference type="SUPFAM" id="SSF47413">
    <property type="entry name" value="lambda repressor-like DNA-binding domains"/>
    <property type="match status" value="1"/>
</dbReference>
<dbReference type="InterPro" id="IPR010982">
    <property type="entry name" value="Lambda_DNA-bd_dom_sf"/>
</dbReference>
<evidence type="ECO:0000313" key="1">
    <source>
        <dbReference type="EMBL" id="MBO0416563.1"/>
    </source>
</evidence>
<reference evidence="1 2" key="1">
    <citation type="submission" date="2021-03" db="EMBL/GenBank/DDBJ databases">
        <title>First Case of infection caused by Chromobacterium haemolyticum derived from water in China.</title>
        <authorList>
            <person name="Chen J."/>
            <person name="Liu C."/>
        </authorList>
    </citation>
    <scope>NUCLEOTIDE SEQUENCE [LARGE SCALE GENOMIC DNA]</scope>
    <source>
        <strain evidence="1 2">WJ-5</strain>
    </source>
</reference>
<accession>A0ABS3GP85</accession>
<gene>
    <name evidence="1" type="ORF">J1C50_13700</name>
</gene>
<comment type="caution">
    <text evidence="1">The sequence shown here is derived from an EMBL/GenBank/DDBJ whole genome shotgun (WGS) entry which is preliminary data.</text>
</comment>
<organism evidence="1 2">
    <name type="scientific">Chromobacterium haemolyticum</name>
    <dbReference type="NCBI Taxonomy" id="394935"/>
    <lineage>
        <taxon>Bacteria</taxon>
        <taxon>Pseudomonadati</taxon>
        <taxon>Pseudomonadota</taxon>
        <taxon>Betaproteobacteria</taxon>
        <taxon>Neisseriales</taxon>
        <taxon>Chromobacteriaceae</taxon>
        <taxon>Chromobacterium</taxon>
    </lineage>
</organism>
<keyword evidence="2" id="KW-1185">Reference proteome</keyword>
<dbReference type="Proteomes" id="UP000664349">
    <property type="component" value="Unassembled WGS sequence"/>
</dbReference>
<evidence type="ECO:0000313" key="2">
    <source>
        <dbReference type="Proteomes" id="UP000664349"/>
    </source>
</evidence>
<protein>
    <submittedName>
        <fullName evidence="1">Uncharacterized protein</fullName>
    </submittedName>
</protein>
<name>A0ABS3GP85_9NEIS</name>
<dbReference type="Gene3D" id="1.10.260.40">
    <property type="entry name" value="lambda repressor-like DNA-binding domains"/>
    <property type="match status" value="1"/>
</dbReference>
<proteinExistence type="predicted"/>